<organism evidence="2">
    <name type="scientific">bioreactor metagenome</name>
    <dbReference type="NCBI Taxonomy" id="1076179"/>
    <lineage>
        <taxon>unclassified sequences</taxon>
        <taxon>metagenomes</taxon>
        <taxon>ecological metagenomes</taxon>
    </lineage>
</organism>
<dbReference type="InterPro" id="IPR035919">
    <property type="entry name" value="EAL_sf"/>
</dbReference>
<dbReference type="InterPro" id="IPR001633">
    <property type="entry name" value="EAL_dom"/>
</dbReference>
<proteinExistence type="predicted"/>
<evidence type="ECO:0000313" key="2">
    <source>
        <dbReference type="EMBL" id="MPN14755.1"/>
    </source>
</evidence>
<dbReference type="InterPro" id="IPR050706">
    <property type="entry name" value="Cyclic-di-GMP_PDE-like"/>
</dbReference>
<dbReference type="PANTHER" id="PTHR33121">
    <property type="entry name" value="CYCLIC DI-GMP PHOSPHODIESTERASE PDEF"/>
    <property type="match status" value="1"/>
</dbReference>
<dbReference type="PROSITE" id="PS50883">
    <property type="entry name" value="EAL"/>
    <property type="match status" value="1"/>
</dbReference>
<accession>A0A645FK41</accession>
<dbReference type="EMBL" id="VSSQ01061418">
    <property type="protein sequence ID" value="MPN14755.1"/>
    <property type="molecule type" value="Genomic_DNA"/>
</dbReference>
<sequence>MDFTHRVTALADRYGVPHELLELEITESIIVMNPKQVAAQIASLREKGFMTAIDDFGSGYSSLGQLEQMTARVLKLDRSFVQRGMLDEREQTVIANIVNLAHDLGMRIVCEGVETRQQANILIRLDCIYAQGFYYSKPIPLEAFEQMLLKPPFEAINT</sequence>
<gene>
    <name evidence="2" type="primary">cph2_23</name>
    <name evidence="2" type="ORF">SDC9_162084</name>
</gene>
<dbReference type="Gene3D" id="3.20.20.450">
    <property type="entry name" value="EAL domain"/>
    <property type="match status" value="1"/>
</dbReference>
<dbReference type="SMART" id="SM00052">
    <property type="entry name" value="EAL"/>
    <property type="match status" value="1"/>
</dbReference>
<protein>
    <submittedName>
        <fullName evidence="2">Phytochrome-like protein cph2</fullName>
    </submittedName>
</protein>
<evidence type="ECO:0000259" key="1">
    <source>
        <dbReference type="PROSITE" id="PS50883"/>
    </source>
</evidence>
<dbReference type="AlphaFoldDB" id="A0A645FK41"/>
<dbReference type="CDD" id="cd01948">
    <property type="entry name" value="EAL"/>
    <property type="match status" value="1"/>
</dbReference>
<dbReference type="GO" id="GO:0071111">
    <property type="term" value="F:cyclic-guanylate-specific phosphodiesterase activity"/>
    <property type="evidence" value="ECO:0007669"/>
    <property type="project" value="InterPro"/>
</dbReference>
<dbReference type="SUPFAM" id="SSF141868">
    <property type="entry name" value="EAL domain-like"/>
    <property type="match status" value="1"/>
</dbReference>
<dbReference type="PANTHER" id="PTHR33121:SF70">
    <property type="entry name" value="SIGNALING PROTEIN YKOW"/>
    <property type="match status" value="1"/>
</dbReference>
<feature type="domain" description="EAL" evidence="1">
    <location>
        <begin position="1"/>
        <end position="152"/>
    </location>
</feature>
<name>A0A645FK41_9ZZZZ</name>
<comment type="caution">
    <text evidence="2">The sequence shown here is derived from an EMBL/GenBank/DDBJ whole genome shotgun (WGS) entry which is preliminary data.</text>
</comment>
<dbReference type="Pfam" id="PF00563">
    <property type="entry name" value="EAL"/>
    <property type="match status" value="1"/>
</dbReference>
<reference evidence="2" key="1">
    <citation type="submission" date="2019-08" db="EMBL/GenBank/DDBJ databases">
        <authorList>
            <person name="Kucharzyk K."/>
            <person name="Murdoch R.W."/>
            <person name="Higgins S."/>
            <person name="Loffler F."/>
        </authorList>
    </citation>
    <scope>NUCLEOTIDE SEQUENCE</scope>
</reference>